<comment type="caution">
    <text evidence="11">The sequence shown here is derived from an EMBL/GenBank/DDBJ whole genome shotgun (WGS) entry which is preliminary data.</text>
</comment>
<dbReference type="Gene3D" id="2.40.70.10">
    <property type="entry name" value="Acid Proteases"/>
    <property type="match status" value="1"/>
</dbReference>
<evidence type="ECO:0000256" key="6">
    <source>
        <dbReference type="ARBA" id="ARBA00022801"/>
    </source>
</evidence>
<evidence type="ECO:0000256" key="5">
    <source>
        <dbReference type="ARBA" id="ARBA00022729"/>
    </source>
</evidence>
<dbReference type="Pfam" id="PF14543">
    <property type="entry name" value="TAXi_N"/>
    <property type="match status" value="1"/>
</dbReference>
<name>A0ABN9XX51_9DINO</name>
<evidence type="ECO:0000256" key="8">
    <source>
        <dbReference type="ARBA" id="ARBA00023136"/>
    </source>
</evidence>
<dbReference type="EMBL" id="CAUYUJ010021231">
    <property type="protein sequence ID" value="CAK0903439.1"/>
    <property type="molecule type" value="Genomic_DNA"/>
</dbReference>
<comment type="similarity">
    <text evidence="2">Belongs to the peptidase A1 family.</text>
</comment>
<keyword evidence="8" id="KW-0472">Membrane</keyword>
<proteinExistence type="inferred from homology"/>
<dbReference type="PANTHER" id="PTHR13683:SF375">
    <property type="entry name" value="PEPTIDASE A1 DOMAIN-CONTAINING PROTEIN"/>
    <property type="match status" value="1"/>
</dbReference>
<evidence type="ECO:0000256" key="7">
    <source>
        <dbReference type="ARBA" id="ARBA00022989"/>
    </source>
</evidence>
<protein>
    <recommendedName>
        <fullName evidence="10">Peptidase A1 domain-containing protein</fullName>
    </recommendedName>
</protein>
<dbReference type="InterPro" id="IPR033121">
    <property type="entry name" value="PEPTIDASE_A1"/>
</dbReference>
<accession>A0ABN9XX51</accession>
<dbReference type="InterPro" id="IPR001461">
    <property type="entry name" value="Aspartic_peptidase_A1"/>
</dbReference>
<dbReference type="Proteomes" id="UP001189429">
    <property type="component" value="Unassembled WGS sequence"/>
</dbReference>
<keyword evidence="7" id="KW-1133">Transmembrane helix</keyword>
<evidence type="ECO:0000259" key="10">
    <source>
        <dbReference type="PROSITE" id="PS51767"/>
    </source>
</evidence>
<reference evidence="11" key="1">
    <citation type="submission" date="2023-10" db="EMBL/GenBank/DDBJ databases">
        <authorList>
            <person name="Chen Y."/>
            <person name="Shah S."/>
            <person name="Dougan E. K."/>
            <person name="Thang M."/>
            <person name="Chan C."/>
        </authorList>
    </citation>
    <scope>NUCLEOTIDE SEQUENCE [LARGE SCALE GENOMIC DNA]</scope>
</reference>
<dbReference type="PROSITE" id="PS51767">
    <property type="entry name" value="PEPTIDASE_A1"/>
    <property type="match status" value="1"/>
</dbReference>
<evidence type="ECO:0000313" key="11">
    <source>
        <dbReference type="EMBL" id="CAK0903439.1"/>
    </source>
</evidence>
<evidence type="ECO:0000256" key="9">
    <source>
        <dbReference type="SAM" id="SignalP"/>
    </source>
</evidence>
<evidence type="ECO:0000256" key="3">
    <source>
        <dbReference type="ARBA" id="ARBA00022670"/>
    </source>
</evidence>
<comment type="subcellular location">
    <subcellularLocation>
        <location evidence="1">Membrane</location>
    </subcellularLocation>
</comment>
<keyword evidence="12" id="KW-1185">Reference proteome</keyword>
<dbReference type="PANTHER" id="PTHR13683">
    <property type="entry name" value="ASPARTYL PROTEASES"/>
    <property type="match status" value="1"/>
</dbReference>
<feature type="non-terminal residue" evidence="11">
    <location>
        <position position="247"/>
    </location>
</feature>
<dbReference type="InterPro" id="IPR021109">
    <property type="entry name" value="Peptidase_aspartic_dom_sf"/>
</dbReference>
<evidence type="ECO:0000256" key="4">
    <source>
        <dbReference type="ARBA" id="ARBA00022692"/>
    </source>
</evidence>
<gene>
    <name evidence="11" type="ORF">PCOR1329_LOCUS79763</name>
</gene>
<evidence type="ECO:0000256" key="2">
    <source>
        <dbReference type="ARBA" id="ARBA00007447"/>
    </source>
</evidence>
<keyword evidence="6" id="KW-0378">Hydrolase</keyword>
<dbReference type="SUPFAM" id="SSF50630">
    <property type="entry name" value="Acid proteases"/>
    <property type="match status" value="1"/>
</dbReference>
<evidence type="ECO:0000256" key="1">
    <source>
        <dbReference type="ARBA" id="ARBA00004370"/>
    </source>
</evidence>
<organism evidence="11 12">
    <name type="scientific">Prorocentrum cordatum</name>
    <dbReference type="NCBI Taxonomy" id="2364126"/>
    <lineage>
        <taxon>Eukaryota</taxon>
        <taxon>Sar</taxon>
        <taxon>Alveolata</taxon>
        <taxon>Dinophyceae</taxon>
        <taxon>Prorocentrales</taxon>
        <taxon>Prorocentraceae</taxon>
        <taxon>Prorocentrum</taxon>
    </lineage>
</organism>
<keyword evidence="4" id="KW-0812">Transmembrane</keyword>
<sequence>MGALCRAASSRASRGHPHAGASGPAAAAPPRCWTLLLLCLPVVLGATEYDPDLRIETAWLYGNMNKYAYYFTDLLIGSKPPQRASVIVDTGSRLVGFPCRGCMHCGDHLDPAYDVSRSETARWLNCSSSCKGTCFKAHCPYTETYSEGSTISGFWFDDFVELGDSLQKNPPVRAQLGCHTNENKLFYSQRANGIMGLAPSVAGDHGALNGHESEVKSERLARHVPTIQPRAGSSGGRPTILQQLFQD</sequence>
<keyword evidence="3" id="KW-0645">Protease</keyword>
<feature type="domain" description="Peptidase A1" evidence="10">
    <location>
        <begin position="70"/>
        <end position="247"/>
    </location>
</feature>
<keyword evidence="5 9" id="KW-0732">Signal</keyword>
<feature type="signal peptide" evidence="9">
    <location>
        <begin position="1"/>
        <end position="45"/>
    </location>
</feature>
<feature type="chain" id="PRO_5046295133" description="Peptidase A1 domain-containing protein" evidence="9">
    <location>
        <begin position="46"/>
        <end position="247"/>
    </location>
</feature>
<evidence type="ECO:0000313" key="12">
    <source>
        <dbReference type="Proteomes" id="UP001189429"/>
    </source>
</evidence>
<dbReference type="InterPro" id="IPR032861">
    <property type="entry name" value="TAXi_N"/>
</dbReference>